<accession>A0ABT3X2I5</accession>
<dbReference type="Proteomes" id="UP001208017">
    <property type="component" value="Unassembled WGS sequence"/>
</dbReference>
<feature type="compositionally biased region" description="Low complexity" evidence="1">
    <location>
        <begin position="75"/>
        <end position="90"/>
    </location>
</feature>
<sequence length="221" mass="23930">MDTRDHNEVWNRPCLQPVGQFDIEEHTRAEQMPLMPLGPMGTTVAGQEQIQPYIPPGAAVQPTPFAGTNFPIDQPTGVTVPSPPTTGDTPADITPAEEGAGAEGPVSDCGPRVGYVALAGEDFIRVQNYVDRGGNPWRLDPVETARVVGAAKLGFSKTDPFWLRGTYVDSGSGLFHALVWSRHKTCVFLLELYQPVKQGRGGIWAVERVVELESTTPAPIR</sequence>
<reference evidence="2 3" key="1">
    <citation type="submission" date="2022-11" db="EMBL/GenBank/DDBJ databases">
        <title>Study of microbial diversity in lake waters.</title>
        <authorList>
            <person name="Zhang J."/>
        </authorList>
    </citation>
    <scope>NUCLEOTIDE SEQUENCE [LARGE SCALE GENOMIC DNA]</scope>
    <source>
        <strain evidence="2 3">DT12</strain>
    </source>
</reference>
<proteinExistence type="predicted"/>
<dbReference type="EMBL" id="JAPMLT010000003">
    <property type="protein sequence ID" value="MCX7569992.1"/>
    <property type="molecule type" value="Genomic_DNA"/>
</dbReference>
<dbReference type="RefSeq" id="WP_267151240.1">
    <property type="nucleotide sequence ID" value="NZ_JAPMLT010000003.1"/>
</dbReference>
<comment type="caution">
    <text evidence="2">The sequence shown here is derived from an EMBL/GenBank/DDBJ whole genome shotgun (WGS) entry which is preliminary data.</text>
</comment>
<protein>
    <submittedName>
        <fullName evidence="2">Uncharacterized protein</fullName>
    </submittedName>
</protein>
<feature type="region of interest" description="Disordered" evidence="1">
    <location>
        <begin position="74"/>
        <end position="106"/>
    </location>
</feature>
<keyword evidence="3" id="KW-1185">Reference proteome</keyword>
<evidence type="ECO:0000313" key="3">
    <source>
        <dbReference type="Proteomes" id="UP001208017"/>
    </source>
</evidence>
<evidence type="ECO:0000313" key="2">
    <source>
        <dbReference type="EMBL" id="MCX7569992.1"/>
    </source>
</evidence>
<organism evidence="2 3">
    <name type="scientific">Tumebacillus lacus</name>
    <dbReference type="NCBI Taxonomy" id="2995335"/>
    <lineage>
        <taxon>Bacteria</taxon>
        <taxon>Bacillati</taxon>
        <taxon>Bacillota</taxon>
        <taxon>Bacilli</taxon>
        <taxon>Bacillales</taxon>
        <taxon>Alicyclobacillaceae</taxon>
        <taxon>Tumebacillus</taxon>
    </lineage>
</organism>
<evidence type="ECO:0000256" key="1">
    <source>
        <dbReference type="SAM" id="MobiDB-lite"/>
    </source>
</evidence>
<name>A0ABT3X2I5_9BACL</name>
<gene>
    <name evidence="2" type="ORF">OS242_08440</name>
</gene>